<dbReference type="Pfam" id="PF25497">
    <property type="entry name" value="COR-B"/>
    <property type="match status" value="1"/>
</dbReference>
<dbReference type="InterPro" id="IPR056593">
    <property type="entry name" value="ANK_LRRK2"/>
</dbReference>
<feature type="region of interest" description="Disordered" evidence="14">
    <location>
        <begin position="1140"/>
        <end position="1165"/>
    </location>
</feature>
<dbReference type="InterPro" id="IPR011009">
    <property type="entry name" value="Kinase-like_dom_sf"/>
</dbReference>
<dbReference type="PANTHER" id="PTHR48005">
    <property type="entry name" value="LEUCINE RICH REPEAT KINASE 2"/>
    <property type="match status" value="1"/>
</dbReference>
<sequence length="2792" mass="310473">MSAGAGRRRHSMEASAFSRPALFRPHFSSTSNLNASVASSRGMQPLKEQDEVLASPAEFINAMKTSKAEEMLVYACGKLAQALDDDNPELADVKEEEVIRVTYQMMINHPLNSNLLQLACEVFLRCNSKAAYRGIVEEYAVFRPVLSAIKNHKNETQSDWSIATLYCKELSQSQAYLDIAGVLRNNLSDVYIVTGSTAALSYVLRDHMFAHINLLQLNFHSILFDVLKLHSSNPEIVCNVFLVFRLISTEDRCKQVLLESSLFQLSLEYLQSYQEDVPVVTSLCSVIESLASTESTDFMELAASVPLSSLVYSSLQLHYKESVQLCAYGFSLFSYLSSRLPLITNHLRLEDLLRFMSSVFEVHGSDTEFQEAFCRCLGGLFEASPQLHMFVGEGGGGGGEGGGGGGGGNEESSLSTAGEIRVPIINWIWVVLLSNLSDTQQYKVFESVCLAVYYLGVDSDRLRKLLLDKGGASAIFEGLRRFKGIQEPRFERCLQYGCRALLALIMSPGSSGMKDFLVQVEAIYDLIDILDNHTAAPDIAAEALGVMACLSDNGRFRAAAIQQNVHARVLNLIQYKPTHSVLVESAIELLIIFAQLDEKVHTVFNESGIFRELIAILDRNMGESITYKCLMLIHILADEDHLSTYPRDCRKIAWSLCSLLAPTQQSPTLTIEALVCACSLCKSCPNLMPQILVEFAVDTNIFRLLYSKPLEDLQFDNTDTDNPEQLIYELAIDVVHSLSLKEDCRQKMLISAVKHSMIEAIKLLVRIGADVNSSNDPHGADSAIYQAVSISSTDVVKVVLESRLTNRTLLKDAFVLAKRKNLDPIIGLLLKALGLDKDKSILNIGGMDLQVIKPSWIYPSLGIRATGRSRGHRRENSLDYVLSGLMRRSSTGTSPDKDSLDKRDAVDGGGVANKEGVAPAAGYGSTPERPSEAEDAYKLAKSWDANKFEVYYTSSSPPSSTPSRYVKERQRRLMASRPPSLPTVVCSPVPVVKEPPLSPKQADALVSSDYEQFQGSFPGEGVAKEGGTGEDEVDGGGGSGLDSRRGSGLDSRRGSGQDSRRGSVASRDDESCRRVPQRRHTFISKTTTGASYLPFNTLDLLQQQGPANLPHSSGACNKMAAEGDTFSPVYVRKTVFKNQLSKRQSTPPTLLINSSQSRSSSPFQSSDEVGVVALGGTSKTQYNTLLDSITAMPKDKRSELLSSLISSTDEGADQPDGAAALSPPGGPSGSFYIKSIDASANQLESLDTLVIDPIPAKLKQLLYVDMKQNKLTGLPEALFEELSQVKNLQLGQNCFISLPLEIGLCSNLVELDLAGNSIAEFPQEKIVLSHLIKFNLSNNSLTVFPIGLNGDQFPALRILMLNSNSISLIEDKDLKLKSLQELHISRNSIVELPFAFLAGLNSLKVLDASRNCIEFISGEAAEYTCSLQDLKIGHNKLVEKEHEFQTFIKTALVIQSVDATSNGLLSIPPPYMWRSRGLKHLILGSNKISSLDLSDCNKFWPHLERLVLSENKLKELPVDIGKLKTLTSLDISHNKDIRHLPNEMGKLDFLFYLNLQGLKNLDIDQTQNARAIIRYLKAKLTQSKPCHVMKLTVVGSAAKGKTTLLHNIINDKSTKIENTATLGVQIRKWTYQQRPGVQYSINCWDFAGQEEFYSTHQCFLTPRTIYILAYNISKAESELDGLVPWLMNIEARAPGSPVIVVGTHRDMIADDHFNSVRKNMRQNINEIITKPGFPHDVTFAEVSCVGQKAGLDHLRNKIKEKIDSAKLRGQKIMGELVPASYLELSNILEEESRRLNKVKSNFRVIRRSQLDELMRRSSLTQGMDSIELEQAVKFLHECGTLLHYDDIQSNLSDLYFLDPQWLCSVMAKIITMKHLTIISKGMLRKKDLPLILRGSQFPPDFSSEYIRLMEWFDVALQYSNELILIPSYLPKEKPDSITLHPSDNKIIRRYKMIFIPPGFWPRLIIRLLSFPKKAIKLPEAVTISHWYSGLYCFWSLHAYFMIEQLESSKNEFDITVPNTTLGIRLLCSVVDNVETLIDEWFPGLRSISITSGDALVSPSALCPLCPAFSIHAFPMRELQLISLKQDEIMCPIHKDTVPLELLSPDILISDLDPQYHVSRDSIVMDEGNPATVLGKGGFGEVFKALYNEKSVAIKVFSPRVAELHSTTPNQLIRQEVSILSQMDHPNIIGLVGVCLRPKPMLLIEYAELGSLSSFSPYSTVSPSLKHRIAMQVASALAFLHKNNIIYRDLKPSNILIFSLSLNSPVNAKLSDYGISTFATTTGLNQDIGTAGYKAPEILKAKTSKMPYNTMVDIYSFGIVLFQLVTDGHTPFEELMPHEKDKAVEEGRLIKDPSYYGGAPWPDMHDIIRHCLQYVPNNRPRAQDIFDRMCMPDFMALRHVVPIHEDWEVLAFTVRNYHPKGNKKHGVRTEVWLTSCDAGQQSMLSVINLTDKAAQPQGRMLPQNTLVYCMLIVDQDWILMGTNTGHVIVSEGNGSTEGGGTERNRKEHKLAKLEDSVLCFCYVKRRYEGKSYVFMGLANGHLVAFDSQSIKTPNASPEVDILLNRGPIKGMKRLHDRLYVISELQVFVISLKELKVLFKWVACEDSSRKFLTCIEANDSFVWTSYHNGPFIQAWDIEDGSHSMNINVFTSLAKQNPQGSLAIEGGVYNSRVTAMYLYNSGNKSFLWVGTASGHMIVFDTTTGSPLVITKRHINPIRSIQSIKTTTNERAVNVILTCGMGFHVRPIVNGTTETSSDSSITNKLFRCGILLLWDCSMPQTIDIINGIRRDQEQYK</sequence>
<dbReference type="InterPro" id="IPR036770">
    <property type="entry name" value="Ankyrin_rpt-contain_sf"/>
</dbReference>
<dbReference type="InterPro" id="IPR017441">
    <property type="entry name" value="Protein_kinase_ATP_BS"/>
</dbReference>
<evidence type="ECO:0000259" key="15">
    <source>
        <dbReference type="PROSITE" id="PS50011"/>
    </source>
</evidence>
<dbReference type="GO" id="GO:0004674">
    <property type="term" value="F:protein serine/threonine kinase activity"/>
    <property type="evidence" value="ECO:0007669"/>
    <property type="project" value="UniProtKB-KW"/>
</dbReference>
<dbReference type="SUPFAM" id="SSF50978">
    <property type="entry name" value="WD40 repeat-like"/>
    <property type="match status" value="1"/>
</dbReference>
<dbReference type="InterPro" id="IPR015943">
    <property type="entry name" value="WD40/YVTN_repeat-like_dom_sf"/>
</dbReference>
<dbReference type="Pfam" id="PF23748">
    <property type="entry name" value="Beta-prop_LRRK2"/>
    <property type="match status" value="1"/>
</dbReference>
<dbReference type="InterPro" id="IPR036388">
    <property type="entry name" value="WH-like_DNA-bd_sf"/>
</dbReference>
<evidence type="ECO:0000256" key="1">
    <source>
        <dbReference type="ARBA" id="ARBA00001946"/>
    </source>
</evidence>
<dbReference type="SMART" id="SM00369">
    <property type="entry name" value="LRR_TYP"/>
    <property type="match status" value="9"/>
</dbReference>
<dbReference type="SUPFAM" id="SSF48371">
    <property type="entry name" value="ARM repeat"/>
    <property type="match status" value="2"/>
</dbReference>
<feature type="compositionally biased region" description="Basic and acidic residues" evidence="14">
    <location>
        <begin position="1042"/>
        <end position="1073"/>
    </location>
</feature>
<dbReference type="InterPro" id="IPR000719">
    <property type="entry name" value="Prot_kinase_dom"/>
</dbReference>
<dbReference type="InterPro" id="IPR020859">
    <property type="entry name" value="ROC"/>
</dbReference>
<keyword evidence="7 13" id="KW-0547">Nucleotide-binding</keyword>
<dbReference type="PROSITE" id="PS51424">
    <property type="entry name" value="ROC"/>
    <property type="match status" value="1"/>
</dbReference>
<feature type="region of interest" description="Disordered" evidence="14">
    <location>
        <begin position="887"/>
        <end position="933"/>
    </location>
</feature>
<accession>A0AAN0JAE1</accession>
<dbReference type="Gene3D" id="3.30.70.1390">
    <property type="entry name" value="ROC domain from the Parkinson's disease-associated leucine-rich repeat kinase 2"/>
    <property type="match status" value="1"/>
</dbReference>
<dbReference type="Pfam" id="PF08477">
    <property type="entry name" value="Roc"/>
    <property type="match status" value="1"/>
</dbReference>
<dbReference type="PROSITE" id="PS50011">
    <property type="entry name" value="PROTEIN_KINASE_DOM"/>
    <property type="match status" value="1"/>
</dbReference>
<evidence type="ECO:0000256" key="3">
    <source>
        <dbReference type="ARBA" id="ARBA00022527"/>
    </source>
</evidence>
<evidence type="ECO:0000259" key="16">
    <source>
        <dbReference type="PROSITE" id="PS51424"/>
    </source>
</evidence>
<dbReference type="GO" id="GO:0009966">
    <property type="term" value="P:regulation of signal transduction"/>
    <property type="evidence" value="ECO:0007669"/>
    <property type="project" value="UniProtKB-ARBA"/>
</dbReference>
<evidence type="ECO:0000256" key="12">
    <source>
        <dbReference type="ARBA" id="ARBA00048679"/>
    </source>
</evidence>
<feature type="compositionally biased region" description="Low complexity" evidence="14">
    <location>
        <begin position="1154"/>
        <end position="1165"/>
    </location>
</feature>
<feature type="compositionally biased region" description="Polar residues" evidence="14">
    <location>
        <begin position="1140"/>
        <end position="1153"/>
    </location>
</feature>
<dbReference type="Proteomes" id="UP000007879">
    <property type="component" value="Unassembled WGS sequence"/>
</dbReference>
<dbReference type="SUPFAM" id="SSF48403">
    <property type="entry name" value="Ankyrin repeat"/>
    <property type="match status" value="1"/>
</dbReference>
<dbReference type="InterPro" id="IPR036322">
    <property type="entry name" value="WD40_repeat_dom_sf"/>
</dbReference>
<keyword evidence="5" id="KW-0808">Transferase</keyword>
<dbReference type="Pfam" id="PF23745">
    <property type="entry name" value="ANK_LRRK2"/>
    <property type="match status" value="1"/>
</dbReference>
<comment type="cofactor">
    <cofactor evidence="1">
        <name>Mg(2+)</name>
        <dbReference type="ChEBI" id="CHEBI:18420"/>
    </cofactor>
</comment>
<dbReference type="SUPFAM" id="SSF52058">
    <property type="entry name" value="L domain-like"/>
    <property type="match status" value="1"/>
</dbReference>
<dbReference type="PRINTS" id="PR00449">
    <property type="entry name" value="RASTRNSFRMNG"/>
</dbReference>
<dbReference type="InterPro" id="IPR003591">
    <property type="entry name" value="Leu-rich_rpt_typical-subtyp"/>
</dbReference>
<dbReference type="InterPro" id="IPR016024">
    <property type="entry name" value="ARM-type_fold"/>
</dbReference>
<keyword evidence="8" id="KW-0418">Kinase</keyword>
<evidence type="ECO:0000256" key="14">
    <source>
        <dbReference type="SAM" id="MobiDB-lite"/>
    </source>
</evidence>
<evidence type="ECO:0000256" key="10">
    <source>
        <dbReference type="ARBA" id="ARBA00023134"/>
    </source>
</evidence>
<evidence type="ECO:0000256" key="2">
    <source>
        <dbReference type="ARBA" id="ARBA00012513"/>
    </source>
</evidence>
<evidence type="ECO:0000256" key="4">
    <source>
        <dbReference type="ARBA" id="ARBA00022614"/>
    </source>
</evidence>
<evidence type="ECO:0000256" key="5">
    <source>
        <dbReference type="ARBA" id="ARBA00022679"/>
    </source>
</evidence>
<keyword evidence="18" id="KW-1185">Reference proteome</keyword>
<dbReference type="GO" id="GO:0005524">
    <property type="term" value="F:ATP binding"/>
    <property type="evidence" value="ECO:0007669"/>
    <property type="project" value="UniProtKB-UniRule"/>
</dbReference>
<feature type="region of interest" description="Disordered" evidence="14">
    <location>
        <begin position="952"/>
        <end position="992"/>
    </location>
</feature>
<keyword evidence="9 13" id="KW-0067">ATP-binding</keyword>
<dbReference type="InterPro" id="IPR001611">
    <property type="entry name" value="Leu-rich_rpt"/>
</dbReference>
<dbReference type="InterPro" id="IPR051420">
    <property type="entry name" value="Ser_Thr_Kinases_DiverseReg"/>
</dbReference>
<dbReference type="EC" id="2.7.11.1" evidence="2"/>
<evidence type="ECO:0000256" key="7">
    <source>
        <dbReference type="ARBA" id="ARBA00022741"/>
    </source>
</evidence>
<dbReference type="PROSITE" id="PS51419">
    <property type="entry name" value="RAB"/>
    <property type="match status" value="1"/>
</dbReference>
<evidence type="ECO:0000256" key="8">
    <source>
        <dbReference type="ARBA" id="ARBA00022777"/>
    </source>
</evidence>
<evidence type="ECO:0000256" key="13">
    <source>
        <dbReference type="PROSITE-ProRule" id="PRU10141"/>
    </source>
</evidence>
<evidence type="ECO:0000256" key="9">
    <source>
        <dbReference type="ARBA" id="ARBA00022840"/>
    </source>
</evidence>
<keyword evidence="3" id="KW-0723">Serine/threonine-protein kinase</keyword>
<dbReference type="PANTHER" id="PTHR48005:SF13">
    <property type="entry name" value="SERINE_THREONINE-PROTEIN KINASE DDB_G0278509-RELATED"/>
    <property type="match status" value="1"/>
</dbReference>
<dbReference type="Gene3D" id="2.130.10.10">
    <property type="entry name" value="YVTN repeat-like/Quinoprotein amine dehydrogenase"/>
    <property type="match status" value="1"/>
</dbReference>
<evidence type="ECO:0000256" key="6">
    <source>
        <dbReference type="ARBA" id="ARBA00022737"/>
    </source>
</evidence>
<reference evidence="18" key="1">
    <citation type="journal article" date="2010" name="Nature">
        <title>The Amphimedon queenslandica genome and the evolution of animal complexity.</title>
        <authorList>
            <person name="Srivastava M."/>
            <person name="Simakov O."/>
            <person name="Chapman J."/>
            <person name="Fahey B."/>
            <person name="Gauthier M.E."/>
            <person name="Mitros T."/>
            <person name="Richards G.S."/>
            <person name="Conaco C."/>
            <person name="Dacre M."/>
            <person name="Hellsten U."/>
            <person name="Larroux C."/>
            <person name="Putnam N.H."/>
            <person name="Stanke M."/>
            <person name="Adamska M."/>
            <person name="Darling A."/>
            <person name="Degnan S.M."/>
            <person name="Oakley T.H."/>
            <person name="Plachetzki D.C."/>
            <person name="Zhai Y."/>
            <person name="Adamski M."/>
            <person name="Calcino A."/>
            <person name="Cummins S.F."/>
            <person name="Goodstein D.M."/>
            <person name="Harris C."/>
            <person name="Jackson D.J."/>
            <person name="Leys S.P."/>
            <person name="Shu S."/>
            <person name="Woodcroft B.J."/>
            <person name="Vervoort M."/>
            <person name="Kosik K.S."/>
            <person name="Manning G."/>
            <person name="Degnan B.M."/>
            <person name="Rokhsar D.S."/>
        </authorList>
    </citation>
    <scope>NUCLEOTIDE SEQUENCE [LARGE SCALE GENOMIC DNA]</scope>
</reference>
<proteinExistence type="predicted"/>
<feature type="domain" description="Roc" evidence="16">
    <location>
        <begin position="1582"/>
        <end position="1765"/>
    </location>
</feature>
<reference evidence="17" key="2">
    <citation type="submission" date="2024-06" db="UniProtKB">
        <authorList>
            <consortium name="EnsemblMetazoa"/>
        </authorList>
    </citation>
    <scope>IDENTIFICATION</scope>
</reference>
<protein>
    <recommendedName>
        <fullName evidence="2">non-specific serine/threonine protein kinase</fullName>
        <ecNumber evidence="2">2.7.11.1</ecNumber>
    </recommendedName>
</protein>
<dbReference type="Gene3D" id="3.80.10.10">
    <property type="entry name" value="Ribonuclease Inhibitor"/>
    <property type="match status" value="2"/>
</dbReference>
<dbReference type="Gene3D" id="3.40.50.300">
    <property type="entry name" value="P-loop containing nucleotide triphosphate hydrolases"/>
    <property type="match status" value="1"/>
</dbReference>
<dbReference type="InterPro" id="IPR057263">
    <property type="entry name" value="COR-B"/>
</dbReference>
<dbReference type="InterPro" id="IPR056602">
    <property type="entry name" value="Beta-prop_LRRK2"/>
</dbReference>
<evidence type="ECO:0000313" key="18">
    <source>
        <dbReference type="Proteomes" id="UP000007879"/>
    </source>
</evidence>
<dbReference type="Pfam" id="PF00069">
    <property type="entry name" value="Pkinase"/>
    <property type="match status" value="1"/>
</dbReference>
<feature type="binding site" evidence="13">
    <location>
        <position position="2154"/>
    </location>
    <ligand>
        <name>ATP</name>
        <dbReference type="ChEBI" id="CHEBI:30616"/>
    </ligand>
</feature>
<dbReference type="PROSITE" id="PS00108">
    <property type="entry name" value="PROTEIN_KINASE_ST"/>
    <property type="match status" value="1"/>
</dbReference>
<dbReference type="Gene3D" id="1.25.10.10">
    <property type="entry name" value="Leucine-rich Repeat Variant"/>
    <property type="match status" value="2"/>
</dbReference>
<feature type="region of interest" description="Disordered" evidence="14">
    <location>
        <begin position="1013"/>
        <end position="1085"/>
    </location>
</feature>
<dbReference type="InterPro" id="IPR005225">
    <property type="entry name" value="Small_GTP-bd"/>
</dbReference>
<dbReference type="EnsemblMetazoa" id="XM_019998168.1">
    <property type="protein sequence ID" value="XP_019853727.1"/>
    <property type="gene ID" value="LOC109583022"/>
</dbReference>
<dbReference type="Gene3D" id="1.10.10.10">
    <property type="entry name" value="Winged helix-like DNA-binding domain superfamily/Winged helix DNA-binding domain"/>
    <property type="match status" value="1"/>
</dbReference>
<dbReference type="PROSITE" id="PS00107">
    <property type="entry name" value="PROTEIN_KINASE_ATP"/>
    <property type="match status" value="1"/>
</dbReference>
<dbReference type="InterPro" id="IPR032675">
    <property type="entry name" value="LRR_dom_sf"/>
</dbReference>
<comment type="catalytic activity">
    <reaction evidence="12">
        <text>L-seryl-[protein] + ATP = O-phospho-L-seryl-[protein] + ADP + H(+)</text>
        <dbReference type="Rhea" id="RHEA:17989"/>
        <dbReference type="Rhea" id="RHEA-COMP:9863"/>
        <dbReference type="Rhea" id="RHEA-COMP:11604"/>
        <dbReference type="ChEBI" id="CHEBI:15378"/>
        <dbReference type="ChEBI" id="CHEBI:29999"/>
        <dbReference type="ChEBI" id="CHEBI:30616"/>
        <dbReference type="ChEBI" id="CHEBI:83421"/>
        <dbReference type="ChEBI" id="CHEBI:456216"/>
        <dbReference type="EC" id="2.7.11.1"/>
    </reaction>
</comment>
<evidence type="ECO:0000256" key="11">
    <source>
        <dbReference type="ARBA" id="ARBA00047899"/>
    </source>
</evidence>
<dbReference type="NCBIfam" id="TIGR00231">
    <property type="entry name" value="small_GTP"/>
    <property type="match status" value="1"/>
</dbReference>
<dbReference type="KEGG" id="aqu:109583022"/>
<dbReference type="RefSeq" id="XP_019853727.1">
    <property type="nucleotide sequence ID" value="XM_019998168.1"/>
</dbReference>
<dbReference type="InterPro" id="IPR027417">
    <property type="entry name" value="P-loop_NTPase"/>
</dbReference>
<organism evidence="17 18">
    <name type="scientific">Amphimedon queenslandica</name>
    <name type="common">Sponge</name>
    <dbReference type="NCBI Taxonomy" id="400682"/>
    <lineage>
        <taxon>Eukaryota</taxon>
        <taxon>Metazoa</taxon>
        <taxon>Porifera</taxon>
        <taxon>Demospongiae</taxon>
        <taxon>Heteroscleromorpha</taxon>
        <taxon>Haplosclerida</taxon>
        <taxon>Niphatidae</taxon>
        <taxon>Amphimedon</taxon>
    </lineage>
</organism>
<feature type="compositionally biased region" description="Low complexity" evidence="14">
    <location>
        <begin position="953"/>
        <end position="963"/>
    </location>
</feature>
<feature type="domain" description="Protein kinase" evidence="15">
    <location>
        <begin position="2127"/>
        <end position="2393"/>
    </location>
</feature>
<dbReference type="SUPFAM" id="SSF56112">
    <property type="entry name" value="Protein kinase-like (PK-like)"/>
    <property type="match status" value="1"/>
</dbReference>
<keyword evidence="6" id="KW-0677">Repeat</keyword>
<dbReference type="InterPro" id="IPR008271">
    <property type="entry name" value="Ser/Thr_kinase_AS"/>
</dbReference>
<dbReference type="SMART" id="SM00220">
    <property type="entry name" value="S_TKc"/>
    <property type="match status" value="1"/>
</dbReference>
<keyword evidence="4" id="KW-0433">Leucine-rich repeat</keyword>
<dbReference type="SUPFAM" id="SSF52540">
    <property type="entry name" value="P-loop containing nucleoside triphosphate hydrolases"/>
    <property type="match status" value="1"/>
</dbReference>
<dbReference type="InterPro" id="IPR032171">
    <property type="entry name" value="COR-A"/>
</dbReference>
<name>A0AAN0JAE1_AMPQE</name>
<feature type="compositionally biased region" description="Basic and acidic residues" evidence="14">
    <location>
        <begin position="895"/>
        <end position="906"/>
    </location>
</feature>
<dbReference type="SMART" id="SM00364">
    <property type="entry name" value="LRR_BAC"/>
    <property type="match status" value="6"/>
</dbReference>
<dbReference type="GO" id="GO:0005737">
    <property type="term" value="C:cytoplasm"/>
    <property type="evidence" value="ECO:0007669"/>
    <property type="project" value="UniProtKB-ARBA"/>
</dbReference>
<dbReference type="InterPro" id="IPR011989">
    <property type="entry name" value="ARM-like"/>
</dbReference>
<dbReference type="Gene3D" id="1.10.510.10">
    <property type="entry name" value="Transferase(Phosphotransferase) domain 1"/>
    <property type="match status" value="1"/>
</dbReference>
<comment type="catalytic activity">
    <reaction evidence="11">
        <text>L-threonyl-[protein] + ATP = O-phospho-L-threonyl-[protein] + ADP + H(+)</text>
        <dbReference type="Rhea" id="RHEA:46608"/>
        <dbReference type="Rhea" id="RHEA-COMP:11060"/>
        <dbReference type="Rhea" id="RHEA-COMP:11605"/>
        <dbReference type="ChEBI" id="CHEBI:15378"/>
        <dbReference type="ChEBI" id="CHEBI:30013"/>
        <dbReference type="ChEBI" id="CHEBI:30616"/>
        <dbReference type="ChEBI" id="CHEBI:61977"/>
        <dbReference type="ChEBI" id="CHEBI:456216"/>
        <dbReference type="EC" id="2.7.11.1"/>
    </reaction>
</comment>
<dbReference type="GO" id="GO:0005525">
    <property type="term" value="F:GTP binding"/>
    <property type="evidence" value="ECO:0007669"/>
    <property type="project" value="UniProtKB-KW"/>
</dbReference>
<dbReference type="GeneID" id="109583022"/>
<dbReference type="Gene3D" id="3.30.200.20">
    <property type="entry name" value="Phosphorylase Kinase, domain 1"/>
    <property type="match status" value="1"/>
</dbReference>
<dbReference type="Pfam" id="PF16095">
    <property type="entry name" value="COR-A"/>
    <property type="match status" value="1"/>
</dbReference>
<evidence type="ECO:0000313" key="17">
    <source>
        <dbReference type="EnsemblMetazoa" id="XP_019853727.1"/>
    </source>
</evidence>
<keyword evidence="10" id="KW-0342">GTP-binding</keyword>
<dbReference type="Pfam" id="PF13855">
    <property type="entry name" value="LRR_8"/>
    <property type="match status" value="1"/>
</dbReference>